<evidence type="ECO:0000313" key="3">
    <source>
        <dbReference type="EMBL" id="SFM96533.1"/>
    </source>
</evidence>
<dbReference type="GO" id="GO:0008081">
    <property type="term" value="F:phosphoric diester hydrolase activity"/>
    <property type="evidence" value="ECO:0007669"/>
    <property type="project" value="UniProtKB-ARBA"/>
</dbReference>
<keyword evidence="1" id="KW-0472">Membrane</keyword>
<dbReference type="AlphaFoldDB" id="A0A1I4V5W2"/>
<dbReference type="InterPro" id="IPR037522">
    <property type="entry name" value="HD_GYP_dom"/>
</dbReference>
<dbReference type="PROSITE" id="PS51832">
    <property type="entry name" value="HD_GYP"/>
    <property type="match status" value="1"/>
</dbReference>
<dbReference type="Proteomes" id="UP000242869">
    <property type="component" value="Unassembled WGS sequence"/>
</dbReference>
<dbReference type="InterPro" id="IPR052020">
    <property type="entry name" value="Cyclic_di-GMP/3'3'-cGAMP_PDE"/>
</dbReference>
<evidence type="ECO:0000259" key="2">
    <source>
        <dbReference type="PROSITE" id="PS51832"/>
    </source>
</evidence>
<protein>
    <submittedName>
        <fullName evidence="3">HD domain-containing protein</fullName>
    </submittedName>
</protein>
<dbReference type="RefSeq" id="WP_177187715.1">
    <property type="nucleotide sequence ID" value="NZ_FOVE01000001.1"/>
</dbReference>
<dbReference type="PANTHER" id="PTHR45228">
    <property type="entry name" value="CYCLIC DI-GMP PHOSPHODIESTERASE TM_0186-RELATED"/>
    <property type="match status" value="1"/>
</dbReference>
<dbReference type="CDD" id="cd00077">
    <property type="entry name" value="HDc"/>
    <property type="match status" value="1"/>
</dbReference>
<dbReference type="Gene3D" id="1.10.3210.10">
    <property type="entry name" value="Hypothetical protein af1432"/>
    <property type="match status" value="1"/>
</dbReference>
<feature type="domain" description="HD-GYP" evidence="2">
    <location>
        <begin position="205"/>
        <end position="400"/>
    </location>
</feature>
<organism evidence="3 4">
    <name type="scientific">Formivibrio citricus</name>
    <dbReference type="NCBI Taxonomy" id="83765"/>
    <lineage>
        <taxon>Bacteria</taxon>
        <taxon>Pseudomonadati</taxon>
        <taxon>Pseudomonadota</taxon>
        <taxon>Betaproteobacteria</taxon>
        <taxon>Neisseriales</taxon>
        <taxon>Chitinibacteraceae</taxon>
        <taxon>Formivibrio</taxon>
    </lineage>
</organism>
<dbReference type="PANTHER" id="PTHR45228:SF1">
    <property type="entry name" value="CYCLIC DI-GMP PHOSPHODIESTERASE TM_0186"/>
    <property type="match status" value="1"/>
</dbReference>
<dbReference type="SUPFAM" id="SSF109604">
    <property type="entry name" value="HD-domain/PDEase-like"/>
    <property type="match status" value="1"/>
</dbReference>
<dbReference type="SMART" id="SM00471">
    <property type="entry name" value="HDc"/>
    <property type="match status" value="1"/>
</dbReference>
<evidence type="ECO:0000256" key="1">
    <source>
        <dbReference type="SAM" id="Phobius"/>
    </source>
</evidence>
<feature type="transmembrane region" description="Helical" evidence="1">
    <location>
        <begin position="12"/>
        <end position="31"/>
    </location>
</feature>
<dbReference type="EMBL" id="FOVE01000001">
    <property type="protein sequence ID" value="SFM96533.1"/>
    <property type="molecule type" value="Genomic_DNA"/>
</dbReference>
<reference evidence="4" key="1">
    <citation type="submission" date="2016-10" db="EMBL/GenBank/DDBJ databases">
        <authorList>
            <person name="Varghese N."/>
            <person name="Submissions S."/>
        </authorList>
    </citation>
    <scope>NUCLEOTIDE SEQUENCE [LARGE SCALE GENOMIC DNA]</scope>
    <source>
        <strain evidence="4">DSM 6150</strain>
    </source>
</reference>
<keyword evidence="4" id="KW-1185">Reference proteome</keyword>
<keyword evidence="1" id="KW-1133">Transmembrane helix</keyword>
<keyword evidence="1" id="KW-0812">Transmembrane</keyword>
<accession>A0A1I4V5W2</accession>
<gene>
    <name evidence="3" type="ORF">SAMN05660284_00136</name>
</gene>
<dbReference type="STRING" id="83765.SAMN05660284_00136"/>
<dbReference type="InterPro" id="IPR003607">
    <property type="entry name" value="HD/PDEase_dom"/>
</dbReference>
<sequence>MNNIHTAAIKRLFFGWLLVSLLIGGGAWWYGVRQINQQVLALAESEVRKVAPEVLKRLNGTPMDIMALQVMASDYHTHGFVGIELYNRHGQLVVQKNGVEGKRIEAMLDARGRHKLPEDKEVHAEFMRLGNTRIIRVLVPLQEDGTIAGHFEGVYIVPEEKLSSLERQTQHLLIMAFVIALFTTLLLYPFIISLNRKVHAEAHAILRGNMELMKVLGSAIAKRDSDTNSHNFRVTLYSVRLGEAIQMHKHLIKELIAGAFLHDVGKIGIHDAILLKPGPLTPEEFSIMKQHVKLGLDIISHSSWLRHAADVVGNHHEWFDGNGYPKGVAGESIPLTARVFAIADVFDALTSVRPYKQALSLEQSLDIMRKDTGTHFEPRLFEVFQQIAPALYQRFSRISDAELEKDLQEIVLLYWNGEK</sequence>
<name>A0A1I4V5W2_9NEIS</name>
<evidence type="ECO:0000313" key="4">
    <source>
        <dbReference type="Proteomes" id="UP000242869"/>
    </source>
</evidence>
<feature type="transmembrane region" description="Helical" evidence="1">
    <location>
        <begin position="172"/>
        <end position="191"/>
    </location>
</feature>
<dbReference type="Pfam" id="PF13487">
    <property type="entry name" value="HD_5"/>
    <property type="match status" value="1"/>
</dbReference>
<proteinExistence type="predicted"/>